<keyword evidence="8" id="KW-1185">Reference proteome</keyword>
<name>A0A1V9XUL9_9ACAR</name>
<protein>
    <submittedName>
        <fullName evidence="7">Pancreatic lipase-related protein 2-like</fullName>
    </submittedName>
</protein>
<organism evidence="7 8">
    <name type="scientific">Tropilaelaps mercedesae</name>
    <dbReference type="NCBI Taxonomy" id="418985"/>
    <lineage>
        <taxon>Eukaryota</taxon>
        <taxon>Metazoa</taxon>
        <taxon>Ecdysozoa</taxon>
        <taxon>Arthropoda</taxon>
        <taxon>Chelicerata</taxon>
        <taxon>Arachnida</taxon>
        <taxon>Acari</taxon>
        <taxon>Parasitiformes</taxon>
        <taxon>Mesostigmata</taxon>
        <taxon>Gamasina</taxon>
        <taxon>Dermanyssoidea</taxon>
        <taxon>Laelapidae</taxon>
        <taxon>Tropilaelaps</taxon>
    </lineage>
</organism>
<evidence type="ECO:0000256" key="4">
    <source>
        <dbReference type="RuleBase" id="RU004262"/>
    </source>
</evidence>
<feature type="signal peptide" evidence="5">
    <location>
        <begin position="1"/>
        <end position="24"/>
    </location>
</feature>
<dbReference type="FunCoup" id="A0A1V9XUL9">
    <property type="interactions" value="11"/>
</dbReference>
<keyword evidence="5" id="KW-0732">Signal</keyword>
<evidence type="ECO:0000313" key="8">
    <source>
        <dbReference type="Proteomes" id="UP000192247"/>
    </source>
</evidence>
<evidence type="ECO:0000259" key="6">
    <source>
        <dbReference type="Pfam" id="PF00151"/>
    </source>
</evidence>
<dbReference type="SUPFAM" id="SSF53474">
    <property type="entry name" value="alpha/beta-Hydrolases"/>
    <property type="match status" value="1"/>
</dbReference>
<dbReference type="InterPro" id="IPR000734">
    <property type="entry name" value="TAG_lipase"/>
</dbReference>
<feature type="chain" id="PRO_5012935528" evidence="5">
    <location>
        <begin position="25"/>
        <end position="385"/>
    </location>
</feature>
<dbReference type="Gene3D" id="3.40.50.1820">
    <property type="entry name" value="alpha/beta hydrolase"/>
    <property type="match status" value="1"/>
</dbReference>
<dbReference type="GO" id="GO:0016042">
    <property type="term" value="P:lipid catabolic process"/>
    <property type="evidence" value="ECO:0007669"/>
    <property type="project" value="TreeGrafter"/>
</dbReference>
<feature type="domain" description="Lipase" evidence="6">
    <location>
        <begin position="78"/>
        <end position="380"/>
    </location>
</feature>
<evidence type="ECO:0000256" key="1">
    <source>
        <dbReference type="ARBA" id="ARBA00004613"/>
    </source>
</evidence>
<sequence length="385" mass="43279">MMGRLLSSILMLLFIAVQWTSVHSYGSFSENNFQNQLVTMMLQSEVNQTARENLLVMHAGSFYEVMCYDQLGCFGKEPFGVLPEAPDYIRPEFELYTKESISRPAIVYEFNSTFGSTDTVTRRALRNTSRPLVFIAHGFGGSSDNEWMQKLCEIKINYPHETNVILVNWKQGARYSTLYAGAAANTALVGRMAAYFCLRLVDEFGILIRNVQFIGFSLGGQMSGFFAEQIFRAKRQPIGKITALDTAAPLFEAYGVYPRKEYSEYMEAVHTSAGSTVWRGKVGVEVNYGHVDFYPNGGIDQPGCSFPNVACAHYRAVEYYIEALQNQDHCVYSGFLCETVENANRGDCASEKDNTHYLTMSRAQINGAIYFLKTDSVAPYCLHDI</sequence>
<comment type="caution">
    <text evidence="7">The sequence shown here is derived from an EMBL/GenBank/DDBJ whole genome shotgun (WGS) entry which is preliminary data.</text>
</comment>
<dbReference type="AlphaFoldDB" id="A0A1V9XUL9"/>
<gene>
    <name evidence="7" type="ORF">BIW11_07282</name>
</gene>
<dbReference type="EMBL" id="MNPL01003868">
    <property type="protein sequence ID" value="OQR77175.1"/>
    <property type="molecule type" value="Genomic_DNA"/>
</dbReference>
<dbReference type="GO" id="GO:0016298">
    <property type="term" value="F:lipase activity"/>
    <property type="evidence" value="ECO:0007669"/>
    <property type="project" value="InterPro"/>
</dbReference>
<dbReference type="InterPro" id="IPR013818">
    <property type="entry name" value="Lipase"/>
</dbReference>
<evidence type="ECO:0000313" key="7">
    <source>
        <dbReference type="EMBL" id="OQR77175.1"/>
    </source>
</evidence>
<dbReference type="InterPro" id="IPR029058">
    <property type="entry name" value="AB_hydrolase_fold"/>
</dbReference>
<comment type="subcellular location">
    <subcellularLocation>
        <location evidence="1">Secreted</location>
    </subcellularLocation>
</comment>
<dbReference type="PANTHER" id="PTHR11610:SF173">
    <property type="entry name" value="LIPASE DOMAIN-CONTAINING PROTEIN-RELATED"/>
    <property type="match status" value="1"/>
</dbReference>
<comment type="similarity">
    <text evidence="2 4">Belongs to the AB hydrolase superfamily. Lipase family.</text>
</comment>
<evidence type="ECO:0000256" key="2">
    <source>
        <dbReference type="ARBA" id="ARBA00010701"/>
    </source>
</evidence>
<keyword evidence="3" id="KW-0964">Secreted</keyword>
<reference evidence="7 8" key="1">
    <citation type="journal article" date="2017" name="Gigascience">
        <title>Draft genome of the honey bee ectoparasitic mite, Tropilaelaps mercedesae, is shaped by the parasitic life history.</title>
        <authorList>
            <person name="Dong X."/>
            <person name="Armstrong S.D."/>
            <person name="Xia D."/>
            <person name="Makepeace B.L."/>
            <person name="Darby A.C."/>
            <person name="Kadowaki T."/>
        </authorList>
    </citation>
    <scope>NUCLEOTIDE SEQUENCE [LARGE SCALE GENOMIC DNA]</scope>
    <source>
        <strain evidence="7">Wuxi-XJTLU</strain>
    </source>
</reference>
<dbReference type="InParanoid" id="A0A1V9XUL9"/>
<evidence type="ECO:0000256" key="5">
    <source>
        <dbReference type="SAM" id="SignalP"/>
    </source>
</evidence>
<dbReference type="OrthoDB" id="6477419at2759"/>
<proteinExistence type="inferred from homology"/>
<dbReference type="PRINTS" id="PR00821">
    <property type="entry name" value="TAGLIPASE"/>
</dbReference>
<dbReference type="Proteomes" id="UP000192247">
    <property type="component" value="Unassembled WGS sequence"/>
</dbReference>
<dbReference type="STRING" id="418985.A0A1V9XUL9"/>
<dbReference type="Pfam" id="PF00151">
    <property type="entry name" value="Lipase"/>
    <property type="match status" value="1"/>
</dbReference>
<accession>A0A1V9XUL9</accession>
<dbReference type="PANTHER" id="PTHR11610">
    <property type="entry name" value="LIPASE"/>
    <property type="match status" value="1"/>
</dbReference>
<dbReference type="GO" id="GO:0005615">
    <property type="term" value="C:extracellular space"/>
    <property type="evidence" value="ECO:0007669"/>
    <property type="project" value="TreeGrafter"/>
</dbReference>
<evidence type="ECO:0000256" key="3">
    <source>
        <dbReference type="ARBA" id="ARBA00022525"/>
    </source>
</evidence>